<evidence type="ECO:0000259" key="5">
    <source>
        <dbReference type="SMART" id="SM00827"/>
    </source>
</evidence>
<dbReference type="PANTHER" id="PTHR42681">
    <property type="entry name" value="MALONYL-COA-ACYL CARRIER PROTEIN TRANSACYLASE, MITOCHONDRIAL"/>
    <property type="match status" value="1"/>
</dbReference>
<organism evidence="6 7">
    <name type="scientific">Lipingzhangella rawalii</name>
    <dbReference type="NCBI Taxonomy" id="2055835"/>
    <lineage>
        <taxon>Bacteria</taxon>
        <taxon>Bacillati</taxon>
        <taxon>Actinomycetota</taxon>
        <taxon>Actinomycetes</taxon>
        <taxon>Streptosporangiales</taxon>
        <taxon>Nocardiopsidaceae</taxon>
        <taxon>Lipingzhangella</taxon>
    </lineage>
</organism>
<dbReference type="InterPro" id="IPR016036">
    <property type="entry name" value="Malonyl_transacylase_ACP-bd"/>
</dbReference>
<dbReference type="RefSeq" id="WP_310910734.1">
    <property type="nucleotide sequence ID" value="NZ_JAVLVT010000001.1"/>
</dbReference>
<dbReference type="EMBL" id="JAVLVT010000001">
    <property type="protein sequence ID" value="MDS1269237.1"/>
    <property type="molecule type" value="Genomic_DNA"/>
</dbReference>
<dbReference type="InterPro" id="IPR016035">
    <property type="entry name" value="Acyl_Trfase/lysoPLipase"/>
</dbReference>
<name>A0ABU2H2M2_9ACTN</name>
<comment type="similarity">
    <text evidence="4">Belongs to the fabD family.</text>
</comment>
<dbReference type="Pfam" id="PF00698">
    <property type="entry name" value="Acyl_transf_1"/>
    <property type="match status" value="1"/>
</dbReference>
<protein>
    <recommendedName>
        <fullName evidence="4">Malonyl CoA-acyl carrier protein transacylase</fullName>
        <ecNumber evidence="4">2.3.1.39</ecNumber>
    </recommendedName>
</protein>
<proteinExistence type="inferred from homology"/>
<dbReference type="SMART" id="SM00827">
    <property type="entry name" value="PKS_AT"/>
    <property type="match status" value="1"/>
</dbReference>
<dbReference type="InterPro" id="IPR024925">
    <property type="entry name" value="Malonyl_CoA-ACP_transAc"/>
</dbReference>
<evidence type="ECO:0000256" key="2">
    <source>
        <dbReference type="ARBA" id="ARBA00023315"/>
    </source>
</evidence>
<dbReference type="InterPro" id="IPR001227">
    <property type="entry name" value="Ac_transferase_dom_sf"/>
</dbReference>
<keyword evidence="1 4" id="KW-0808">Transferase</keyword>
<gene>
    <name evidence="6" type="ORF">RIF23_02880</name>
</gene>
<accession>A0ABU2H2M2</accession>
<keyword evidence="2 4" id="KW-0012">Acyltransferase</keyword>
<evidence type="ECO:0000313" key="7">
    <source>
        <dbReference type="Proteomes" id="UP001250214"/>
    </source>
</evidence>
<evidence type="ECO:0000256" key="4">
    <source>
        <dbReference type="PIRNR" id="PIRNR000446"/>
    </source>
</evidence>
<dbReference type="SUPFAM" id="SSF52151">
    <property type="entry name" value="FabD/lysophospholipase-like"/>
    <property type="match status" value="1"/>
</dbReference>
<reference evidence="7" key="1">
    <citation type="submission" date="2023-07" db="EMBL/GenBank/DDBJ databases">
        <title>Novel species in the genus Lipingzhangella isolated from Sambhar Salt Lake.</title>
        <authorList>
            <person name="Jiya N."/>
            <person name="Kajale S."/>
            <person name="Sharma A."/>
        </authorList>
    </citation>
    <scope>NUCLEOTIDE SEQUENCE [LARGE SCALE GENOMIC DNA]</scope>
    <source>
        <strain evidence="7">LS1_29</strain>
    </source>
</reference>
<dbReference type="EC" id="2.3.1.39" evidence="4"/>
<dbReference type="InterPro" id="IPR050858">
    <property type="entry name" value="Mal-CoA-ACP_Trans/PKS_FabD"/>
</dbReference>
<evidence type="ECO:0000256" key="3">
    <source>
        <dbReference type="ARBA" id="ARBA00048462"/>
    </source>
</evidence>
<feature type="domain" description="Malonyl-CoA:ACP transacylase (MAT)" evidence="5">
    <location>
        <begin position="11"/>
        <end position="301"/>
    </location>
</feature>
<sequence length="317" mass="33801">MYVPLDRAAIVFPGQGAQAPAMAAPWHDTSAWHVVETAESVLERRLDQLLLDPDLRPTSTTETQLCVLVTSLLAWEYLQQSLRGTGGPLAVAGHSLGQFAALVAAGTLTTADAIRLVAIRGSLTEATCRRHPGGMVAVLGVETQLVETVCRRSGSWIANDNAPGQLVIAGTEQALGATEQALAKLGVGKTIRLDVAGPFHTPLMAPAAREFTHHLRSVPFTAPNRPVVRNSDGQVAGAETDWTAELTTHLTAPVRWRDTQRRLVELGATSLVELGHGTTLTSIARRTVSDVRLISISDPHTADRLHDPIPETAQTSA</sequence>
<keyword evidence="7" id="KW-1185">Reference proteome</keyword>
<dbReference type="Gene3D" id="3.30.70.250">
    <property type="entry name" value="Malonyl-CoA ACP transacylase, ACP-binding"/>
    <property type="match status" value="1"/>
</dbReference>
<evidence type="ECO:0000313" key="6">
    <source>
        <dbReference type="EMBL" id="MDS1269237.1"/>
    </source>
</evidence>
<dbReference type="PIRSF" id="PIRSF000446">
    <property type="entry name" value="Mct"/>
    <property type="match status" value="1"/>
</dbReference>
<comment type="catalytic activity">
    <reaction evidence="3 4">
        <text>holo-[ACP] + malonyl-CoA = malonyl-[ACP] + CoA</text>
        <dbReference type="Rhea" id="RHEA:41792"/>
        <dbReference type="Rhea" id="RHEA-COMP:9623"/>
        <dbReference type="Rhea" id="RHEA-COMP:9685"/>
        <dbReference type="ChEBI" id="CHEBI:57287"/>
        <dbReference type="ChEBI" id="CHEBI:57384"/>
        <dbReference type="ChEBI" id="CHEBI:64479"/>
        <dbReference type="ChEBI" id="CHEBI:78449"/>
        <dbReference type="EC" id="2.3.1.39"/>
    </reaction>
</comment>
<dbReference type="SUPFAM" id="SSF55048">
    <property type="entry name" value="Probable ACP-binding domain of malonyl-CoA ACP transacylase"/>
    <property type="match status" value="1"/>
</dbReference>
<comment type="caution">
    <text evidence="6">The sequence shown here is derived from an EMBL/GenBank/DDBJ whole genome shotgun (WGS) entry which is preliminary data.</text>
</comment>
<dbReference type="InterPro" id="IPR014043">
    <property type="entry name" value="Acyl_transferase_dom"/>
</dbReference>
<dbReference type="Proteomes" id="UP001250214">
    <property type="component" value="Unassembled WGS sequence"/>
</dbReference>
<evidence type="ECO:0000256" key="1">
    <source>
        <dbReference type="ARBA" id="ARBA00022679"/>
    </source>
</evidence>
<dbReference type="GO" id="GO:0004314">
    <property type="term" value="F:[acyl-carrier-protein] S-malonyltransferase activity"/>
    <property type="evidence" value="ECO:0007669"/>
    <property type="project" value="UniProtKB-EC"/>
</dbReference>
<dbReference type="Gene3D" id="3.40.366.10">
    <property type="entry name" value="Malonyl-Coenzyme A Acyl Carrier Protein, domain 2"/>
    <property type="match status" value="1"/>
</dbReference>
<dbReference type="PANTHER" id="PTHR42681:SF1">
    <property type="entry name" value="MALONYL-COA-ACYL CARRIER PROTEIN TRANSACYLASE, MITOCHONDRIAL"/>
    <property type="match status" value="1"/>
</dbReference>